<reference evidence="1" key="1">
    <citation type="submission" date="2015-10" db="EMBL/GenBank/DDBJ databases">
        <authorList>
            <person name="Gilbert D.G."/>
        </authorList>
    </citation>
    <scope>NUCLEOTIDE SEQUENCE</scope>
    <source>
        <strain evidence="1">Phyl III-seqv23</strain>
    </source>
</reference>
<dbReference type="AlphaFoldDB" id="A0A0S4TUS9"/>
<evidence type="ECO:0000313" key="1">
    <source>
        <dbReference type="EMBL" id="CUV13769.1"/>
    </source>
</evidence>
<proteinExistence type="predicted"/>
<dbReference type="EMBL" id="LN899819">
    <property type="protein sequence ID" value="CUV13769.1"/>
    <property type="molecule type" value="Genomic_DNA"/>
</dbReference>
<organism evidence="1">
    <name type="scientific">Ralstonia solanacearum</name>
    <name type="common">Pseudomonas solanacearum</name>
    <dbReference type="NCBI Taxonomy" id="305"/>
    <lineage>
        <taxon>Bacteria</taxon>
        <taxon>Pseudomonadati</taxon>
        <taxon>Pseudomonadota</taxon>
        <taxon>Betaproteobacteria</taxon>
        <taxon>Burkholderiales</taxon>
        <taxon>Burkholderiaceae</taxon>
        <taxon>Ralstonia</taxon>
        <taxon>Ralstonia solanacearum species complex</taxon>
    </lineage>
</organism>
<protein>
    <submittedName>
        <fullName evidence="1">Uncharacterized protein</fullName>
    </submittedName>
</protein>
<sequence length="70" mass="7602">MCNNASSCQKSRIYAGARFVYSVTVYTWRVNVSALPSGAICATTPLSAMIRQHIKSNLPATEKIRPTGLV</sequence>
<name>A0A0S4TUS9_RALSL</name>
<gene>
    <name evidence="1" type="ORF">RUN39_v1_620025</name>
</gene>
<accession>A0A0S4TUS9</accession>